<dbReference type="SUPFAM" id="SSF52540">
    <property type="entry name" value="P-loop containing nucleoside triphosphate hydrolases"/>
    <property type="match status" value="1"/>
</dbReference>
<accession>A0A820WDT4</accession>
<dbReference type="AlphaFoldDB" id="A0A820WDT4"/>
<feature type="transmembrane region" description="Helical" evidence="1">
    <location>
        <begin position="48"/>
        <end position="69"/>
    </location>
</feature>
<dbReference type="InterPro" id="IPR041677">
    <property type="entry name" value="DNA2/NAM7_AAA_11"/>
</dbReference>
<dbReference type="EMBL" id="CAJOBO010004266">
    <property type="protein sequence ID" value="CAF4516437.1"/>
    <property type="molecule type" value="Genomic_DNA"/>
</dbReference>
<dbReference type="Gene3D" id="3.40.50.300">
    <property type="entry name" value="P-loop containing nucleotide triphosphate hydrolases"/>
    <property type="match status" value="1"/>
</dbReference>
<dbReference type="Proteomes" id="UP000663851">
    <property type="component" value="Unassembled WGS sequence"/>
</dbReference>
<gene>
    <name evidence="3" type="ORF">HFQ381_LOCUS28829</name>
</gene>
<reference evidence="3" key="1">
    <citation type="submission" date="2021-02" db="EMBL/GenBank/DDBJ databases">
        <authorList>
            <person name="Nowell W R."/>
        </authorList>
    </citation>
    <scope>NUCLEOTIDE SEQUENCE</scope>
</reference>
<feature type="transmembrane region" description="Helical" evidence="1">
    <location>
        <begin position="12"/>
        <end position="33"/>
    </location>
</feature>
<organism evidence="3 4">
    <name type="scientific">Rotaria socialis</name>
    <dbReference type="NCBI Taxonomy" id="392032"/>
    <lineage>
        <taxon>Eukaryota</taxon>
        <taxon>Metazoa</taxon>
        <taxon>Spiralia</taxon>
        <taxon>Gnathifera</taxon>
        <taxon>Rotifera</taxon>
        <taxon>Eurotatoria</taxon>
        <taxon>Bdelloidea</taxon>
        <taxon>Philodinida</taxon>
        <taxon>Philodinidae</taxon>
        <taxon>Rotaria</taxon>
    </lineage>
</organism>
<keyword evidence="1" id="KW-0812">Transmembrane</keyword>
<dbReference type="GO" id="GO:0004386">
    <property type="term" value="F:helicase activity"/>
    <property type="evidence" value="ECO:0007669"/>
    <property type="project" value="InterPro"/>
</dbReference>
<proteinExistence type="predicted"/>
<feature type="domain" description="DNA2/NAM7 helicase helicase" evidence="2">
    <location>
        <begin position="201"/>
        <end position="251"/>
    </location>
</feature>
<dbReference type="InterPro" id="IPR027417">
    <property type="entry name" value="P-loop_NTPase"/>
</dbReference>
<evidence type="ECO:0000256" key="1">
    <source>
        <dbReference type="SAM" id="Phobius"/>
    </source>
</evidence>
<evidence type="ECO:0000313" key="3">
    <source>
        <dbReference type="EMBL" id="CAF4516437.1"/>
    </source>
</evidence>
<keyword evidence="1" id="KW-1133">Transmembrane helix</keyword>
<dbReference type="Pfam" id="PF13086">
    <property type="entry name" value="AAA_11"/>
    <property type="match status" value="1"/>
</dbReference>
<evidence type="ECO:0000259" key="2">
    <source>
        <dbReference type="Pfam" id="PF13086"/>
    </source>
</evidence>
<sequence length="261" mass="30315">METVETRRMKFGIFMTLQPPSIICYLASIHYILTHRGTRQALHHHGPLVLLFVGLFTVIFDLSMILDFLRTGFVTPRNEGYCIKLKCDTPTARSSHILSTREGPAERRKRLQNLISSLYDDEIAKVLRKNEEDDERVEDTKEYHEGLDELQTARCWIAEYSLSMQRAKEHIEKLKEYVAIPEVYRTANIQEKRIKIFVKRKTTTIVEYILQEALKHDAKILCCAPSNIAVDNLVERLGRKKESKLIRLDHSLKKIGTIGNY</sequence>
<name>A0A820WDT4_9BILA</name>
<keyword evidence="1" id="KW-0472">Membrane</keyword>
<protein>
    <recommendedName>
        <fullName evidence="2">DNA2/NAM7 helicase helicase domain-containing protein</fullName>
    </recommendedName>
</protein>
<evidence type="ECO:0000313" key="4">
    <source>
        <dbReference type="Proteomes" id="UP000663851"/>
    </source>
</evidence>
<comment type="caution">
    <text evidence="3">The sequence shown here is derived from an EMBL/GenBank/DDBJ whole genome shotgun (WGS) entry which is preliminary data.</text>
</comment>